<reference evidence="1 2" key="1">
    <citation type="submission" date="2015-10" db="EMBL/GenBank/DDBJ databases">
        <title>Draft genome sequence of Streptomyces canus DSM 40017, type strain for the species Streptomyces canus.</title>
        <authorList>
            <person name="Ruckert C."/>
            <person name="Winkler A."/>
            <person name="Kalinowski J."/>
            <person name="Kampfer P."/>
            <person name="Glaeser S."/>
        </authorList>
    </citation>
    <scope>NUCLEOTIDE SEQUENCE [LARGE SCALE GENOMIC DNA]</scope>
    <source>
        <strain evidence="1 2">DSM 40017</strain>
    </source>
</reference>
<dbReference type="RefSeq" id="WP_059211836.1">
    <property type="nucleotide sequence ID" value="NZ_KQ948687.1"/>
</dbReference>
<evidence type="ECO:0000313" key="1">
    <source>
        <dbReference type="EMBL" id="KUN56026.1"/>
    </source>
</evidence>
<dbReference type="EMBL" id="LMWU01000079">
    <property type="protein sequence ID" value="KUN56026.1"/>
    <property type="molecule type" value="Genomic_DNA"/>
</dbReference>
<dbReference type="Proteomes" id="UP000053669">
    <property type="component" value="Unassembled WGS sequence"/>
</dbReference>
<proteinExistence type="predicted"/>
<evidence type="ECO:0000313" key="2">
    <source>
        <dbReference type="Proteomes" id="UP000053669"/>
    </source>
</evidence>
<name>A0A101RK99_9ACTN</name>
<dbReference type="STRING" id="58343.AQJ46_48890"/>
<gene>
    <name evidence="1" type="ORF">AQJ46_48890</name>
</gene>
<protein>
    <submittedName>
        <fullName evidence="1">Uncharacterized protein</fullName>
    </submittedName>
</protein>
<organism evidence="1 2">
    <name type="scientific">Streptomyces canus</name>
    <dbReference type="NCBI Taxonomy" id="58343"/>
    <lineage>
        <taxon>Bacteria</taxon>
        <taxon>Bacillati</taxon>
        <taxon>Actinomycetota</taxon>
        <taxon>Actinomycetes</taxon>
        <taxon>Kitasatosporales</taxon>
        <taxon>Streptomycetaceae</taxon>
        <taxon>Streptomyces</taxon>
        <taxon>Streptomyces aurantiacus group</taxon>
    </lineage>
</organism>
<dbReference type="AlphaFoldDB" id="A0A101RK99"/>
<comment type="caution">
    <text evidence="1">The sequence shown here is derived from an EMBL/GenBank/DDBJ whole genome shotgun (WGS) entry which is preliminary data.</text>
</comment>
<sequence length="90" mass="9688">MGEWDGDGEGSARATKIEFFAEGYVAVHYNNGQVLRGPAVVEGSAMTLHIPGGPLYVRNWSITPFDGGYGYTFENLLLDGVSYVRQISGG</sequence>
<accession>A0A101RK99</accession>